<proteinExistence type="predicted"/>
<dbReference type="Gene3D" id="3.40.50.1010">
    <property type="entry name" value="5'-nuclease"/>
    <property type="match status" value="1"/>
</dbReference>
<evidence type="ECO:0000313" key="5">
    <source>
        <dbReference type="Proteomes" id="UP000091929"/>
    </source>
</evidence>
<evidence type="ECO:0000259" key="1">
    <source>
        <dbReference type="SMART" id="SM00670"/>
    </source>
</evidence>
<evidence type="ECO:0000313" key="3">
    <source>
        <dbReference type="EMBL" id="KYC48263.1"/>
    </source>
</evidence>
<keyword evidence="4" id="KW-0255">Endonuclease</keyword>
<dbReference type="SMART" id="SM00670">
    <property type="entry name" value="PINc"/>
    <property type="match status" value="1"/>
</dbReference>
<keyword evidence="4" id="KW-0378">Hydrolase</keyword>
<dbReference type="PANTHER" id="PTHR39677">
    <property type="entry name" value="RIBONUCLEASE VAPC6"/>
    <property type="match status" value="1"/>
</dbReference>
<accession>A0A150ITG9</accession>
<dbReference type="Pfam" id="PF01850">
    <property type="entry name" value="PIN"/>
    <property type="match status" value="1"/>
</dbReference>
<dbReference type="SUPFAM" id="SSF88723">
    <property type="entry name" value="PIN domain-like"/>
    <property type="match status" value="1"/>
</dbReference>
<dbReference type="GO" id="GO:0004519">
    <property type="term" value="F:endonuclease activity"/>
    <property type="evidence" value="ECO:0007669"/>
    <property type="project" value="UniProtKB-KW"/>
</dbReference>
<protein>
    <submittedName>
        <fullName evidence="4">tRNA(FMet)-specific endonuclease VapC</fullName>
    </submittedName>
</protein>
<sequence>MSVNINLLHEDAFIDTNIFLYTIKSNNKFSSDCKGYISKVKYGEVLGYVSPLIISELFYKLIMIEISETKKLDLSKSKIYLKENPSIIPKLKKSSKVIEELYMYEGIKILQLGEEISKLSFDLSKEYGLLPNDAIHAASCKYYDIKNIATNDSDFERVDFLKVWKP</sequence>
<dbReference type="Proteomes" id="UP000092403">
    <property type="component" value="Unassembled WGS sequence"/>
</dbReference>
<reference evidence="5 6" key="1">
    <citation type="journal article" date="2016" name="ISME J.">
        <title>Chasing the elusive Euryarchaeota class WSA2: genomes reveal a uniquely fastidious methyl-reducing methanogen.</title>
        <authorList>
            <person name="Nobu M.K."/>
            <person name="Narihiro T."/>
            <person name="Kuroda K."/>
            <person name="Mei R."/>
            <person name="Liu W.T."/>
        </authorList>
    </citation>
    <scope>NUCLEOTIDE SEQUENCE [LARGE SCALE GENOMIC DNA]</scope>
    <source>
        <strain evidence="2">B03fssc0709_Meth_Bin005</strain>
        <strain evidence="3">B15fssc0709_Meth_Bin003</strain>
        <strain evidence="4">BMIXfssc0709_Meth_Bin006</strain>
    </source>
</reference>
<dbReference type="CDD" id="cd18677">
    <property type="entry name" value="PIN_MjVapC2-VapC6_like"/>
    <property type="match status" value="1"/>
</dbReference>
<dbReference type="InterPro" id="IPR002716">
    <property type="entry name" value="PIN_dom"/>
</dbReference>
<comment type="caution">
    <text evidence="4">The sequence shown here is derived from an EMBL/GenBank/DDBJ whole genome shotgun (WGS) entry which is preliminary data.</text>
</comment>
<dbReference type="EMBL" id="LNJC01000006">
    <property type="protein sequence ID" value="KYC50920.1"/>
    <property type="molecule type" value="Genomic_DNA"/>
</dbReference>
<accession>A0A150J0Z9</accession>
<name>A0A150J0Z9_9EURY</name>
<dbReference type="EMBL" id="LNGE01000007">
    <property type="protein sequence ID" value="KYC45952.1"/>
    <property type="molecule type" value="Genomic_DNA"/>
</dbReference>
<dbReference type="Proteomes" id="UP000092401">
    <property type="component" value="Unassembled WGS sequence"/>
</dbReference>
<dbReference type="InterPro" id="IPR029060">
    <property type="entry name" value="PIN-like_dom_sf"/>
</dbReference>
<organism evidence="4 7">
    <name type="scientific">Candidatus Methanofastidiosum methylothiophilum</name>
    <dbReference type="NCBI Taxonomy" id="1705564"/>
    <lineage>
        <taxon>Archaea</taxon>
        <taxon>Methanobacteriati</taxon>
        <taxon>Methanobacteriota</taxon>
        <taxon>Stenosarchaea group</taxon>
        <taxon>Candidatus Methanofastidiosia</taxon>
        <taxon>Candidatus Methanofastidiosales</taxon>
        <taxon>Candidatus Methanofastidiosaceae</taxon>
        <taxon>Candidatus Methanofastidiosum</taxon>
    </lineage>
</organism>
<gene>
    <name evidence="4" type="primary">vapC</name>
    <name evidence="2" type="ORF">APG10_00362</name>
    <name evidence="3" type="ORF">APG11_00502</name>
    <name evidence="4" type="ORF">APG12_00483</name>
</gene>
<evidence type="ECO:0000313" key="2">
    <source>
        <dbReference type="EMBL" id="KYC45952.1"/>
    </source>
</evidence>
<dbReference type="AlphaFoldDB" id="A0A150J0Z9"/>
<dbReference type="Proteomes" id="UP000091929">
    <property type="component" value="Unassembled WGS sequence"/>
</dbReference>
<evidence type="ECO:0000313" key="6">
    <source>
        <dbReference type="Proteomes" id="UP000092401"/>
    </source>
</evidence>
<accession>A0A150IM24</accession>
<feature type="domain" description="PIN" evidence="1">
    <location>
        <begin position="10"/>
        <end position="157"/>
    </location>
</feature>
<dbReference type="PANTHER" id="PTHR39677:SF4">
    <property type="entry name" value="RIBONUCLEASE VAPC6"/>
    <property type="match status" value="1"/>
</dbReference>
<evidence type="ECO:0000313" key="4">
    <source>
        <dbReference type="EMBL" id="KYC50920.1"/>
    </source>
</evidence>
<dbReference type="EMBL" id="LNGF01000008">
    <property type="protein sequence ID" value="KYC48263.1"/>
    <property type="molecule type" value="Genomic_DNA"/>
</dbReference>
<keyword evidence="4" id="KW-0540">Nuclease</keyword>
<evidence type="ECO:0000313" key="7">
    <source>
        <dbReference type="Proteomes" id="UP000092403"/>
    </source>
</evidence>